<sequence length="256" mass="28909">IVFLTQPELESNEPEQEKVTHFTSGPIPLVHDDAPTSPPPCLTKECVDMSSYILNQMDFAVSPCENMYLYACGGLHAKTKIRKWEDIFAPVMTDEMFNHHVGKIIESDKTQLFGKHSSALVKMRSFYQTCMDEEGLEAKSKAGIATIINELGSWTMINVSMTPFDKKNWSLKETLMKLHKMGSFFFFSLAKVYATLDDTEQKTEIIVFAQDDSEFMTFFNNVAVFKDFLMYAAVKFAEGLGGDPEDAKAKVKEIMA</sequence>
<comment type="caution">
    <text evidence="2">The sequence shown here is derived from an EMBL/GenBank/DDBJ whole genome shotgun (WGS) entry which is preliminary data.</text>
</comment>
<dbReference type="SUPFAM" id="SSF55486">
    <property type="entry name" value="Metalloproteases ('zincins'), catalytic domain"/>
    <property type="match status" value="1"/>
</dbReference>
<dbReference type="GO" id="GO:0004222">
    <property type="term" value="F:metalloendopeptidase activity"/>
    <property type="evidence" value="ECO:0007669"/>
    <property type="project" value="InterPro"/>
</dbReference>
<proteinExistence type="predicted"/>
<gene>
    <name evidence="2" type="ORF">GSLYS_00006292001</name>
</gene>
<dbReference type="GO" id="GO:0005886">
    <property type="term" value="C:plasma membrane"/>
    <property type="evidence" value="ECO:0007669"/>
    <property type="project" value="TreeGrafter"/>
</dbReference>
<dbReference type="GO" id="GO:0016485">
    <property type="term" value="P:protein processing"/>
    <property type="evidence" value="ECO:0007669"/>
    <property type="project" value="TreeGrafter"/>
</dbReference>
<keyword evidence="3" id="KW-1185">Reference proteome</keyword>
<dbReference type="AlphaFoldDB" id="A0AAV2HF05"/>
<dbReference type="InterPro" id="IPR042089">
    <property type="entry name" value="Peptidase_M13_dom_2"/>
</dbReference>
<dbReference type="EMBL" id="CAXITT010000110">
    <property type="protein sequence ID" value="CAL1532213.1"/>
    <property type="molecule type" value="Genomic_DNA"/>
</dbReference>
<dbReference type="InterPro" id="IPR008753">
    <property type="entry name" value="Peptidase_M13_N"/>
</dbReference>
<dbReference type="PANTHER" id="PTHR11733">
    <property type="entry name" value="ZINC METALLOPROTEASE FAMILY M13 NEPRILYSIN-RELATED"/>
    <property type="match status" value="1"/>
</dbReference>
<evidence type="ECO:0000259" key="1">
    <source>
        <dbReference type="Pfam" id="PF05649"/>
    </source>
</evidence>
<evidence type="ECO:0000313" key="3">
    <source>
        <dbReference type="Proteomes" id="UP001497497"/>
    </source>
</evidence>
<feature type="non-terminal residue" evidence="2">
    <location>
        <position position="256"/>
    </location>
</feature>
<feature type="domain" description="Peptidase M13 N-terminal" evidence="1">
    <location>
        <begin position="63"/>
        <end position="256"/>
    </location>
</feature>
<dbReference type="PROSITE" id="PS51885">
    <property type="entry name" value="NEPRILYSIN"/>
    <property type="match status" value="1"/>
</dbReference>
<feature type="non-terminal residue" evidence="2">
    <location>
        <position position="1"/>
    </location>
</feature>
<evidence type="ECO:0000313" key="2">
    <source>
        <dbReference type="EMBL" id="CAL1532213.1"/>
    </source>
</evidence>
<dbReference type="Pfam" id="PF05649">
    <property type="entry name" value="Peptidase_M13_N"/>
    <property type="match status" value="1"/>
</dbReference>
<accession>A0AAV2HF05</accession>
<organism evidence="2 3">
    <name type="scientific">Lymnaea stagnalis</name>
    <name type="common">Great pond snail</name>
    <name type="synonym">Helix stagnalis</name>
    <dbReference type="NCBI Taxonomy" id="6523"/>
    <lineage>
        <taxon>Eukaryota</taxon>
        <taxon>Metazoa</taxon>
        <taxon>Spiralia</taxon>
        <taxon>Lophotrochozoa</taxon>
        <taxon>Mollusca</taxon>
        <taxon>Gastropoda</taxon>
        <taxon>Heterobranchia</taxon>
        <taxon>Euthyneura</taxon>
        <taxon>Panpulmonata</taxon>
        <taxon>Hygrophila</taxon>
        <taxon>Lymnaeoidea</taxon>
        <taxon>Lymnaeidae</taxon>
        <taxon>Lymnaea</taxon>
    </lineage>
</organism>
<dbReference type="Gene3D" id="1.10.1380.10">
    <property type="entry name" value="Neutral endopeptidase , domain2"/>
    <property type="match status" value="1"/>
</dbReference>
<dbReference type="InterPro" id="IPR000718">
    <property type="entry name" value="Peptidase_M13"/>
</dbReference>
<protein>
    <recommendedName>
        <fullName evidence="1">Peptidase M13 N-terminal domain-containing protein</fullName>
    </recommendedName>
</protein>
<dbReference type="PANTHER" id="PTHR11733:SF167">
    <property type="entry name" value="FI17812P1-RELATED"/>
    <property type="match status" value="1"/>
</dbReference>
<reference evidence="2 3" key="1">
    <citation type="submission" date="2024-04" db="EMBL/GenBank/DDBJ databases">
        <authorList>
            <consortium name="Genoscope - CEA"/>
            <person name="William W."/>
        </authorList>
    </citation>
    <scope>NUCLEOTIDE SEQUENCE [LARGE SCALE GENOMIC DNA]</scope>
</reference>
<name>A0AAV2HF05_LYMST</name>
<dbReference type="Proteomes" id="UP001497497">
    <property type="component" value="Unassembled WGS sequence"/>
</dbReference>